<keyword evidence="4 13" id="KW-0894">Sodium channel</keyword>
<evidence type="ECO:0000256" key="4">
    <source>
        <dbReference type="ARBA" id="ARBA00022461"/>
    </source>
</evidence>
<keyword evidence="10" id="KW-0325">Glycoprotein</keyword>
<dbReference type="PRINTS" id="PR01078">
    <property type="entry name" value="AMINACHANNEL"/>
</dbReference>
<dbReference type="Pfam" id="PF00858">
    <property type="entry name" value="ASC"/>
    <property type="match status" value="1"/>
</dbReference>
<dbReference type="GO" id="GO:0016020">
    <property type="term" value="C:membrane"/>
    <property type="evidence" value="ECO:0007669"/>
    <property type="project" value="UniProtKB-SubCell"/>
</dbReference>
<evidence type="ECO:0000313" key="15">
    <source>
        <dbReference type="EMBL" id="KHJ95727.1"/>
    </source>
</evidence>
<keyword evidence="8 13" id="KW-0406">Ion transport</keyword>
<dbReference type="GO" id="GO:0005272">
    <property type="term" value="F:sodium channel activity"/>
    <property type="evidence" value="ECO:0007669"/>
    <property type="project" value="UniProtKB-KW"/>
</dbReference>
<sequence>MLWSPLYFRAFVIDDSSVVPFINELKSCVTKIRDNVERASEIAEDCRRIFKDYYDVLLDAKKVYALADSSSREIVDYVTQIGRISSALQSFMFLHRVQVLNYTDCEIDLKTFENLYKEGGADSLEIHELMKLRKLMLIDIIEYISVLKVFYERGLQARRNVLRRLGIVSPRHYGLVAIEETVACLVNISREIPHIKKSTFVRGEWLSRIQRQVEIAQSYSATPQYDQVNLLQVKIYFAHFKQERIVQERSYNVFLLLAEIGGTIGLYVGATLLTVAETLVFFFEERTRKILVKPSYL</sequence>
<evidence type="ECO:0000313" key="16">
    <source>
        <dbReference type="Proteomes" id="UP000053660"/>
    </source>
</evidence>
<evidence type="ECO:0000256" key="14">
    <source>
        <dbReference type="SAM" id="Phobius"/>
    </source>
</evidence>
<dbReference type="AlphaFoldDB" id="A0A0B1TIT8"/>
<evidence type="ECO:0000256" key="8">
    <source>
        <dbReference type="ARBA" id="ARBA00023065"/>
    </source>
</evidence>
<organism evidence="15 16">
    <name type="scientific">Oesophagostomum dentatum</name>
    <name type="common">Nodular worm</name>
    <dbReference type="NCBI Taxonomy" id="61180"/>
    <lineage>
        <taxon>Eukaryota</taxon>
        <taxon>Metazoa</taxon>
        <taxon>Ecdysozoa</taxon>
        <taxon>Nematoda</taxon>
        <taxon>Chromadorea</taxon>
        <taxon>Rhabditida</taxon>
        <taxon>Rhabditina</taxon>
        <taxon>Rhabditomorpha</taxon>
        <taxon>Strongyloidea</taxon>
        <taxon>Strongylidae</taxon>
        <taxon>Oesophagostomum</taxon>
    </lineage>
</organism>
<dbReference type="Gene3D" id="1.10.287.770">
    <property type="entry name" value="YojJ-like"/>
    <property type="match status" value="1"/>
</dbReference>
<evidence type="ECO:0000256" key="11">
    <source>
        <dbReference type="ARBA" id="ARBA00023201"/>
    </source>
</evidence>
<comment type="similarity">
    <text evidence="2 13">Belongs to the amiloride-sensitive sodium channel (TC 1.A.6) family.</text>
</comment>
<keyword evidence="3 13" id="KW-0813">Transport</keyword>
<dbReference type="Proteomes" id="UP000053660">
    <property type="component" value="Unassembled WGS sequence"/>
</dbReference>
<evidence type="ECO:0000256" key="10">
    <source>
        <dbReference type="ARBA" id="ARBA00023180"/>
    </source>
</evidence>
<name>A0A0B1TIT8_OESDE</name>
<keyword evidence="9 14" id="KW-0472">Membrane</keyword>
<keyword evidence="6 14" id="KW-1133">Transmembrane helix</keyword>
<evidence type="ECO:0000256" key="3">
    <source>
        <dbReference type="ARBA" id="ARBA00022448"/>
    </source>
</evidence>
<evidence type="ECO:0000256" key="2">
    <source>
        <dbReference type="ARBA" id="ARBA00007193"/>
    </source>
</evidence>
<evidence type="ECO:0000256" key="5">
    <source>
        <dbReference type="ARBA" id="ARBA00022692"/>
    </source>
</evidence>
<keyword evidence="5 13" id="KW-0812">Transmembrane</keyword>
<dbReference type="EMBL" id="KN549870">
    <property type="protein sequence ID" value="KHJ95727.1"/>
    <property type="molecule type" value="Genomic_DNA"/>
</dbReference>
<evidence type="ECO:0000256" key="6">
    <source>
        <dbReference type="ARBA" id="ARBA00022989"/>
    </source>
</evidence>
<protein>
    <submittedName>
        <fullName evidence="15">Uncharacterized protein</fullName>
    </submittedName>
</protein>
<comment type="subcellular location">
    <subcellularLocation>
        <location evidence="1">Membrane</location>
        <topology evidence="1">Multi-pass membrane protein</topology>
    </subcellularLocation>
</comment>
<keyword evidence="7" id="KW-0915">Sodium</keyword>
<evidence type="ECO:0000256" key="7">
    <source>
        <dbReference type="ARBA" id="ARBA00023053"/>
    </source>
</evidence>
<accession>A0A0B1TIT8</accession>
<reference evidence="15 16" key="1">
    <citation type="submission" date="2014-03" db="EMBL/GenBank/DDBJ databases">
        <title>Draft genome of the hookworm Oesophagostomum dentatum.</title>
        <authorList>
            <person name="Mitreva M."/>
        </authorList>
    </citation>
    <scope>NUCLEOTIDE SEQUENCE [LARGE SCALE GENOMIC DNA]</scope>
    <source>
        <strain evidence="15 16">OD-Hann</strain>
    </source>
</reference>
<keyword evidence="12 13" id="KW-0407">Ion channel</keyword>
<feature type="transmembrane region" description="Helical" evidence="14">
    <location>
        <begin position="253"/>
        <end position="283"/>
    </location>
</feature>
<evidence type="ECO:0000256" key="12">
    <source>
        <dbReference type="ARBA" id="ARBA00023303"/>
    </source>
</evidence>
<keyword evidence="11 13" id="KW-0739">Sodium transport</keyword>
<dbReference type="InterPro" id="IPR001873">
    <property type="entry name" value="ENaC"/>
</dbReference>
<gene>
    <name evidence="15" type="ORF">OESDEN_04324</name>
</gene>
<evidence type="ECO:0000256" key="1">
    <source>
        <dbReference type="ARBA" id="ARBA00004141"/>
    </source>
</evidence>
<proteinExistence type="inferred from homology"/>
<keyword evidence="16" id="KW-1185">Reference proteome</keyword>
<dbReference type="OrthoDB" id="5874059at2759"/>
<evidence type="ECO:0000256" key="9">
    <source>
        <dbReference type="ARBA" id="ARBA00023136"/>
    </source>
</evidence>
<evidence type="ECO:0000256" key="13">
    <source>
        <dbReference type="RuleBase" id="RU000679"/>
    </source>
</evidence>